<dbReference type="OrthoDB" id="2677877at2759"/>
<evidence type="ECO:0000313" key="3">
    <source>
        <dbReference type="Proteomes" id="UP000250043"/>
    </source>
</evidence>
<proteinExistence type="predicted"/>
<feature type="region of interest" description="Disordered" evidence="1">
    <location>
        <begin position="309"/>
        <end position="331"/>
    </location>
</feature>
<feature type="region of interest" description="Disordered" evidence="1">
    <location>
        <begin position="339"/>
        <end position="358"/>
    </location>
</feature>
<protein>
    <submittedName>
        <fullName evidence="2">Uncharacterized protein</fullName>
    </submittedName>
</protein>
<dbReference type="AlphaFoldDB" id="A0A8E2ALK4"/>
<name>A0A8E2ALK4_9APHY</name>
<feature type="region of interest" description="Disordered" evidence="1">
    <location>
        <begin position="189"/>
        <end position="270"/>
    </location>
</feature>
<organism evidence="2 3">
    <name type="scientific">Obba rivulosa</name>
    <dbReference type="NCBI Taxonomy" id="1052685"/>
    <lineage>
        <taxon>Eukaryota</taxon>
        <taxon>Fungi</taxon>
        <taxon>Dikarya</taxon>
        <taxon>Basidiomycota</taxon>
        <taxon>Agaricomycotina</taxon>
        <taxon>Agaricomycetes</taxon>
        <taxon>Polyporales</taxon>
        <taxon>Gelatoporiaceae</taxon>
        <taxon>Obba</taxon>
    </lineage>
</organism>
<evidence type="ECO:0000313" key="2">
    <source>
        <dbReference type="EMBL" id="OCH86423.1"/>
    </source>
</evidence>
<feature type="compositionally biased region" description="Polar residues" evidence="1">
    <location>
        <begin position="238"/>
        <end position="254"/>
    </location>
</feature>
<sequence length="358" mass="40285">MVTINTSMQRQTPGKSGTQLIENIEEGIKISPYITQAELKHCVFTTLYPRWKNAFYDYPLAISNVEMRTHEMRVLDHEAPTEQVLIAEFMDNKAAGVKGKDSGEVKLNLRKNIKIRLVVPRIILEKAYEHHEIIEDHGAGSEHHLDYKGASLEHQVDYVEDHGASSEHHLDYKGVSLEHQVDYDAPSFGRYQGSEELHSRRSMSIGHKRSRVDSPEPAQTQPTKIAHVDAQHSKTTRLETQSVKTTHSKVSAVQNPDGGTKSMQTTHDHRSTTEMEPLGFLTYAEPSPTIPSAELLKKKTVVSAEHAACTQSVQSDRPTSEAMLTPLENRSMRQAMDRRRAANIQVQAKSLSPDIRKK</sequence>
<dbReference type="EMBL" id="KV722529">
    <property type="protein sequence ID" value="OCH86423.1"/>
    <property type="molecule type" value="Genomic_DNA"/>
</dbReference>
<accession>A0A8E2ALK4</accession>
<dbReference type="Proteomes" id="UP000250043">
    <property type="component" value="Unassembled WGS sequence"/>
</dbReference>
<gene>
    <name evidence="2" type="ORF">OBBRIDRAFT_838184</name>
</gene>
<reference evidence="2 3" key="1">
    <citation type="submission" date="2016-07" db="EMBL/GenBank/DDBJ databases">
        <title>Draft genome of the white-rot fungus Obba rivulosa 3A-2.</title>
        <authorList>
            <consortium name="DOE Joint Genome Institute"/>
            <person name="Miettinen O."/>
            <person name="Riley R."/>
            <person name="Acob R."/>
            <person name="Barry K."/>
            <person name="Cullen D."/>
            <person name="De Vries R."/>
            <person name="Hainaut M."/>
            <person name="Hatakka A."/>
            <person name="Henrissat B."/>
            <person name="Hilden K."/>
            <person name="Kuo R."/>
            <person name="Labutti K."/>
            <person name="Lipzen A."/>
            <person name="Makela M.R."/>
            <person name="Sandor L."/>
            <person name="Spatafora J.W."/>
            <person name="Grigoriev I.V."/>
            <person name="Hibbett D.S."/>
        </authorList>
    </citation>
    <scope>NUCLEOTIDE SEQUENCE [LARGE SCALE GENOMIC DNA]</scope>
    <source>
        <strain evidence="2 3">3A-2</strain>
    </source>
</reference>
<evidence type="ECO:0000256" key="1">
    <source>
        <dbReference type="SAM" id="MobiDB-lite"/>
    </source>
</evidence>
<keyword evidence="3" id="KW-1185">Reference proteome</keyword>